<dbReference type="GO" id="GO:0015697">
    <property type="term" value="P:quaternary ammonium group transport"/>
    <property type="evidence" value="ECO:0007669"/>
    <property type="project" value="UniProtKB-ARBA"/>
</dbReference>
<dbReference type="InterPro" id="IPR003439">
    <property type="entry name" value="ABC_transporter-like_ATP-bd"/>
</dbReference>
<dbReference type="InterPro" id="IPR013611">
    <property type="entry name" value="Transp-assoc_OB_typ2"/>
</dbReference>
<evidence type="ECO:0000313" key="6">
    <source>
        <dbReference type="Proteomes" id="UP000018680"/>
    </source>
</evidence>
<keyword evidence="2" id="KW-0547">Nucleotide-binding</keyword>
<dbReference type="SMART" id="SM00382">
    <property type="entry name" value="AAA"/>
    <property type="match status" value="1"/>
</dbReference>
<dbReference type="Pfam" id="PF08402">
    <property type="entry name" value="TOBE_2"/>
    <property type="match status" value="1"/>
</dbReference>
<dbReference type="InterPro" id="IPR017871">
    <property type="entry name" value="ABC_transporter-like_CS"/>
</dbReference>
<name>V5WE02_9SPIO</name>
<evidence type="ECO:0000256" key="3">
    <source>
        <dbReference type="ARBA" id="ARBA00022840"/>
    </source>
</evidence>
<dbReference type="GO" id="GO:0005524">
    <property type="term" value="F:ATP binding"/>
    <property type="evidence" value="ECO:0007669"/>
    <property type="project" value="UniProtKB-KW"/>
</dbReference>
<evidence type="ECO:0000313" key="5">
    <source>
        <dbReference type="EMBL" id="AHC13809.1"/>
    </source>
</evidence>
<dbReference type="Gene3D" id="3.40.50.300">
    <property type="entry name" value="P-loop containing nucleotide triphosphate hydrolases"/>
    <property type="match status" value="1"/>
</dbReference>
<dbReference type="InterPro" id="IPR003593">
    <property type="entry name" value="AAA+_ATPase"/>
</dbReference>
<dbReference type="FunFam" id="3.40.50.300:FF:000425">
    <property type="entry name" value="Probable ABC transporter, ATP-binding subunit"/>
    <property type="match status" value="1"/>
</dbReference>
<proteinExistence type="predicted"/>
<organism evidence="5 6">
    <name type="scientific">Salinispira pacifica</name>
    <dbReference type="NCBI Taxonomy" id="1307761"/>
    <lineage>
        <taxon>Bacteria</taxon>
        <taxon>Pseudomonadati</taxon>
        <taxon>Spirochaetota</taxon>
        <taxon>Spirochaetia</taxon>
        <taxon>Spirochaetales</taxon>
        <taxon>Spirochaetaceae</taxon>
        <taxon>Salinispira</taxon>
    </lineage>
</organism>
<dbReference type="Pfam" id="PF00005">
    <property type="entry name" value="ABC_tran"/>
    <property type="match status" value="1"/>
</dbReference>
<dbReference type="Proteomes" id="UP000018680">
    <property type="component" value="Chromosome"/>
</dbReference>
<dbReference type="PROSITE" id="PS50893">
    <property type="entry name" value="ABC_TRANSPORTER_2"/>
    <property type="match status" value="1"/>
</dbReference>
<dbReference type="PROSITE" id="PS00211">
    <property type="entry name" value="ABC_TRANSPORTER_1"/>
    <property type="match status" value="1"/>
</dbReference>
<dbReference type="PANTHER" id="PTHR42781">
    <property type="entry name" value="SPERMIDINE/PUTRESCINE IMPORT ATP-BINDING PROTEIN POTA"/>
    <property type="match status" value="1"/>
</dbReference>
<dbReference type="HOGENOM" id="CLU_000604_1_1_12"/>
<dbReference type="GO" id="GO:0016887">
    <property type="term" value="F:ATP hydrolysis activity"/>
    <property type="evidence" value="ECO:0007669"/>
    <property type="project" value="InterPro"/>
</dbReference>
<gene>
    <name evidence="5" type="ORF">L21SP2_0375</name>
</gene>
<protein>
    <submittedName>
        <fullName evidence="5">Putrescine transport ATP-binding protein PotA</fullName>
    </submittedName>
</protein>
<evidence type="ECO:0000256" key="2">
    <source>
        <dbReference type="ARBA" id="ARBA00022741"/>
    </source>
</evidence>
<sequence>MAQLNVDRITKRFGGITAVDDVSLTVRDGEFITVLGPSGSGKSTLLSCIAGITNPDLGIVQFGDRVVFSHSTSISVPPEYRNVGFVFQSYALWPHMTVEQNVGYPLRSRRVSRPIVRERVSKMLEIVRLGGFQKRRPHTLSGGEQQRVALARALIMEPSVLLLDEPLSNLDRKLREEMQVELRRIQRTLGPTTIHVTHDQGEAMAISDRIAVMKAGRIVQFGTPEEVYRTPKNEFVAGFVGTSNLISGTVINEGNRSWITGHGGFRVPVVRVPPPSTETINTYIVRPEDIEILHTPVSSKHNPGTANDSELAYAVVTRRSFNGSFMIYEIDTGWAVLRAVTHSDRGFRLGDRVRFRLLAASPLQNE</sequence>
<dbReference type="InterPro" id="IPR008995">
    <property type="entry name" value="Mo/tungstate-bd_C_term_dom"/>
</dbReference>
<dbReference type="SUPFAM" id="SSF50331">
    <property type="entry name" value="MOP-like"/>
    <property type="match status" value="1"/>
</dbReference>
<dbReference type="PANTHER" id="PTHR42781:SF4">
    <property type="entry name" value="SPERMIDINE_PUTRESCINE IMPORT ATP-BINDING PROTEIN POTA"/>
    <property type="match status" value="1"/>
</dbReference>
<dbReference type="GO" id="GO:0043190">
    <property type="term" value="C:ATP-binding cassette (ABC) transporter complex"/>
    <property type="evidence" value="ECO:0007669"/>
    <property type="project" value="InterPro"/>
</dbReference>
<dbReference type="Gene3D" id="2.40.50.100">
    <property type="match status" value="1"/>
</dbReference>
<dbReference type="InterPro" id="IPR027417">
    <property type="entry name" value="P-loop_NTPase"/>
</dbReference>
<evidence type="ECO:0000256" key="1">
    <source>
        <dbReference type="ARBA" id="ARBA00022448"/>
    </source>
</evidence>
<evidence type="ECO:0000259" key="4">
    <source>
        <dbReference type="PROSITE" id="PS50893"/>
    </source>
</evidence>
<dbReference type="SUPFAM" id="SSF52540">
    <property type="entry name" value="P-loop containing nucleoside triphosphate hydrolases"/>
    <property type="match status" value="1"/>
</dbReference>
<keyword evidence="1" id="KW-0813">Transport</keyword>
<dbReference type="InterPro" id="IPR050093">
    <property type="entry name" value="ABC_SmlMolc_Importer"/>
</dbReference>
<keyword evidence="6" id="KW-1185">Reference proteome</keyword>
<feature type="domain" description="ABC transporter" evidence="4">
    <location>
        <begin position="4"/>
        <end position="240"/>
    </location>
</feature>
<dbReference type="eggNOG" id="COG3842">
    <property type="taxonomic scope" value="Bacteria"/>
</dbReference>
<keyword evidence="3 5" id="KW-0067">ATP-binding</keyword>
<dbReference type="GO" id="GO:0022857">
    <property type="term" value="F:transmembrane transporter activity"/>
    <property type="evidence" value="ECO:0007669"/>
    <property type="project" value="InterPro"/>
</dbReference>
<reference evidence="5 6" key="1">
    <citation type="journal article" date="2015" name="Stand. Genomic Sci.">
        <title>Complete genome sequence and description of Salinispira pacifica gen. nov., sp. nov., a novel spirochaete isolated form a hypersaline microbial mat.</title>
        <authorList>
            <person name="Ben Hania W."/>
            <person name="Joseph M."/>
            <person name="Schumann P."/>
            <person name="Bunk B."/>
            <person name="Fiebig A."/>
            <person name="Sproer C."/>
            <person name="Klenk H.P."/>
            <person name="Fardeau M.L."/>
            <person name="Spring S."/>
        </authorList>
    </citation>
    <scope>NUCLEOTIDE SEQUENCE [LARGE SCALE GENOMIC DNA]</scope>
    <source>
        <strain evidence="5 6">L21-RPul-D2</strain>
    </source>
</reference>
<dbReference type="RefSeq" id="WP_024266741.1">
    <property type="nucleotide sequence ID" value="NC_023035.1"/>
</dbReference>
<dbReference type="STRING" id="1307761.L21SP2_0375"/>
<dbReference type="EMBL" id="CP006939">
    <property type="protein sequence ID" value="AHC13809.1"/>
    <property type="molecule type" value="Genomic_DNA"/>
</dbReference>
<accession>V5WE02</accession>
<dbReference type="AlphaFoldDB" id="V5WE02"/>
<dbReference type="OrthoDB" id="9802264at2"/>
<dbReference type="KEGG" id="slr:L21SP2_0375"/>